<organism evidence="4 5">
    <name type="scientific">Parabacteroides merdae</name>
    <dbReference type="NCBI Taxonomy" id="46503"/>
    <lineage>
        <taxon>Bacteria</taxon>
        <taxon>Pseudomonadati</taxon>
        <taxon>Bacteroidota</taxon>
        <taxon>Bacteroidia</taxon>
        <taxon>Bacteroidales</taxon>
        <taxon>Tannerellaceae</taxon>
        <taxon>Parabacteroides</taxon>
    </lineage>
</organism>
<keyword evidence="1" id="KW-0808">Transferase</keyword>
<dbReference type="GO" id="GO:0006535">
    <property type="term" value="P:cysteine biosynthetic process from serine"/>
    <property type="evidence" value="ECO:0007669"/>
    <property type="project" value="InterPro"/>
</dbReference>
<evidence type="ECO:0000256" key="1">
    <source>
        <dbReference type="ARBA" id="ARBA00022679"/>
    </source>
</evidence>
<evidence type="ECO:0000256" key="3">
    <source>
        <dbReference type="ARBA" id="ARBA00023315"/>
    </source>
</evidence>
<name>A0AA37K6Q4_9BACT</name>
<accession>A0AA37K6Q4</accession>
<dbReference type="AlphaFoldDB" id="A0AA37K6Q4"/>
<dbReference type="Gene3D" id="2.160.10.10">
    <property type="entry name" value="Hexapeptide repeat proteins"/>
    <property type="match status" value="1"/>
</dbReference>
<gene>
    <name evidence="4" type="ORF">CE91St3_14430</name>
</gene>
<dbReference type="InterPro" id="IPR001451">
    <property type="entry name" value="Hexapep"/>
</dbReference>
<evidence type="ECO:0000256" key="2">
    <source>
        <dbReference type="ARBA" id="ARBA00022737"/>
    </source>
</evidence>
<evidence type="ECO:0000313" key="4">
    <source>
        <dbReference type="EMBL" id="GKH71580.1"/>
    </source>
</evidence>
<evidence type="ECO:0000313" key="5">
    <source>
        <dbReference type="Proteomes" id="UP001055114"/>
    </source>
</evidence>
<dbReference type="Pfam" id="PF00132">
    <property type="entry name" value="Hexapep"/>
    <property type="match status" value="1"/>
</dbReference>
<dbReference type="PIRSF" id="PIRSF000441">
    <property type="entry name" value="CysE"/>
    <property type="match status" value="1"/>
</dbReference>
<dbReference type="PROSITE" id="PS00101">
    <property type="entry name" value="HEXAPEP_TRANSFERASES"/>
    <property type="match status" value="1"/>
</dbReference>
<reference evidence="4" key="1">
    <citation type="submission" date="2022-01" db="EMBL/GenBank/DDBJ databases">
        <title>Novel bile acid biosynthetic pathways are enriched in the microbiome of centenarians.</title>
        <authorList>
            <person name="Sato Y."/>
            <person name="Atarashi K."/>
            <person name="Plichta R.D."/>
            <person name="Arai Y."/>
            <person name="Sasajima S."/>
            <person name="Kearney M.S."/>
            <person name="Suda W."/>
            <person name="Takeshita K."/>
            <person name="Sasaki T."/>
            <person name="Okamoto S."/>
            <person name="Skelly N.A."/>
            <person name="Okamura Y."/>
            <person name="Vlamakis H."/>
            <person name="Li Y."/>
            <person name="Tanoue T."/>
            <person name="Takei H."/>
            <person name="Nittono H."/>
            <person name="Narushima S."/>
            <person name="Irie J."/>
            <person name="Itoh H."/>
            <person name="Moriya K."/>
            <person name="Sugiura Y."/>
            <person name="Suematsu M."/>
            <person name="Moritoki N."/>
            <person name="Shibata S."/>
            <person name="Littman R.D."/>
            <person name="Fischbach A.M."/>
            <person name="Uwamino Y."/>
            <person name="Inoue T."/>
            <person name="Honda A."/>
            <person name="Hattori M."/>
            <person name="Murai T."/>
            <person name="Xavier J.R."/>
            <person name="Hirose N."/>
            <person name="Honda K."/>
        </authorList>
    </citation>
    <scope>NUCLEOTIDE SEQUENCE</scope>
    <source>
        <strain evidence="4">CE91-St3</strain>
    </source>
</reference>
<dbReference type="InterPro" id="IPR018357">
    <property type="entry name" value="Hexapep_transf_CS"/>
</dbReference>
<dbReference type="EMBL" id="BQNZ01000001">
    <property type="protein sequence ID" value="GKH71580.1"/>
    <property type="molecule type" value="Genomic_DNA"/>
</dbReference>
<dbReference type="GO" id="GO:0009001">
    <property type="term" value="F:serine O-acetyltransferase activity"/>
    <property type="evidence" value="ECO:0007669"/>
    <property type="project" value="InterPro"/>
</dbReference>
<dbReference type="InterPro" id="IPR005881">
    <property type="entry name" value="Ser_O-AcTrfase"/>
</dbReference>
<keyword evidence="2" id="KW-0677">Repeat</keyword>
<evidence type="ECO:0008006" key="6">
    <source>
        <dbReference type="Google" id="ProtNLM"/>
    </source>
</evidence>
<dbReference type="SUPFAM" id="SSF51161">
    <property type="entry name" value="Trimeric LpxA-like enzymes"/>
    <property type="match status" value="1"/>
</dbReference>
<dbReference type="InterPro" id="IPR011004">
    <property type="entry name" value="Trimer_LpxA-like_sf"/>
</dbReference>
<comment type="caution">
    <text evidence="4">The sequence shown here is derived from an EMBL/GenBank/DDBJ whole genome shotgun (WGS) entry which is preliminary data.</text>
</comment>
<protein>
    <recommendedName>
        <fullName evidence="6">Serine acetyltransferase</fullName>
    </recommendedName>
</protein>
<dbReference type="PANTHER" id="PTHR42811">
    <property type="entry name" value="SERINE ACETYLTRANSFERASE"/>
    <property type="match status" value="1"/>
</dbReference>
<keyword evidence="3" id="KW-0012">Acyltransferase</keyword>
<dbReference type="Proteomes" id="UP001055114">
    <property type="component" value="Unassembled WGS sequence"/>
</dbReference>
<sequence length="123" mass="12643">MLGLRAKTGIELCPNCVASGVHISHGKIVVGSIAKLGCNCKILSDVTIGGQGRYDKHGAPQIGDRVFIGSGAKIIGNITIADDVVIGANAVVIHSITEPGITVAGNPAKKVSNTGSFYYLNKE</sequence>
<dbReference type="GO" id="GO:0005737">
    <property type="term" value="C:cytoplasm"/>
    <property type="evidence" value="ECO:0007669"/>
    <property type="project" value="InterPro"/>
</dbReference>
<proteinExistence type="predicted"/>